<keyword evidence="2" id="KW-1185">Reference proteome</keyword>
<evidence type="ECO:0000313" key="2">
    <source>
        <dbReference type="Proteomes" id="UP001197028"/>
    </source>
</evidence>
<proteinExistence type="predicted"/>
<dbReference type="RefSeq" id="WP_215863547.1">
    <property type="nucleotide sequence ID" value="NZ_JABELD010000051.1"/>
</dbReference>
<reference evidence="1 2" key="1">
    <citation type="journal article" date="2021" name="ISME J.">
        <title>Genomic evolution of the class Acidithiobacillia: deep-branching Proteobacteria living in extreme acidic conditions.</title>
        <authorList>
            <person name="Moya-Beltran A."/>
            <person name="Beard S."/>
            <person name="Rojas-Villalobos C."/>
            <person name="Issotta F."/>
            <person name="Gallardo Y."/>
            <person name="Ulloa R."/>
            <person name="Giaveno A."/>
            <person name="Degli Esposti M."/>
            <person name="Johnson D.B."/>
            <person name="Quatrini R."/>
        </authorList>
    </citation>
    <scope>NUCLEOTIDE SEQUENCE [LARGE SCALE GENOMIC DNA]</scope>
    <source>
        <strain evidence="1 2">ATCC 19703</strain>
    </source>
</reference>
<evidence type="ECO:0000313" key="1">
    <source>
        <dbReference type="EMBL" id="MBU2738582.1"/>
    </source>
</evidence>
<accession>A0ABS5ZPZ3</accession>
<evidence type="ECO:0008006" key="3">
    <source>
        <dbReference type="Google" id="ProtNLM"/>
    </source>
</evidence>
<dbReference type="PROSITE" id="PS51257">
    <property type="entry name" value="PROKAR_LIPOPROTEIN"/>
    <property type="match status" value="1"/>
</dbReference>
<gene>
    <name evidence="1" type="ORF">HJG40_07200</name>
</gene>
<comment type="caution">
    <text evidence="1">The sequence shown here is derived from an EMBL/GenBank/DDBJ whole genome shotgun (WGS) entry which is preliminary data.</text>
</comment>
<name>A0ABS5ZPZ3_9PROT</name>
<dbReference type="Proteomes" id="UP001197028">
    <property type="component" value="Unassembled WGS sequence"/>
</dbReference>
<protein>
    <recommendedName>
        <fullName evidence="3">Lipoprotein</fullName>
    </recommendedName>
</protein>
<sequence>MQKENWKIVLRAGVLLGCVSLLAGCSVRSMNLSDGPTHNRPKAGLKSVELAALFKKDDANVNGTSDNKQATQYNLEYVGPCAIVAHEVFTHESPTSIAEKKEISGNGLGGEAMTAFGPGVAVPVLGLLFQAASRTPHANPVVVGYEHLRQEFQHGKIFWVARYVPDGHNVDNRIDNLAHRAILWAGDLEQAGWASGTSPKAGDAIYRIHGGVWQNWADANVDWAWEGYDGVVAPTIPIVPARMDWIVQSWKNAKKDPFYVVNPHKAAYPFMDLTSIEYRIQPGFSIPKWIQAHEADLTSGGWMVIYHQGDHAMVWKDGKTQAYPEPKDLVLKK</sequence>
<dbReference type="EMBL" id="JABELD010000051">
    <property type="protein sequence ID" value="MBU2738582.1"/>
    <property type="molecule type" value="Genomic_DNA"/>
</dbReference>
<organism evidence="1 2">
    <name type="scientific">Acidithiobacillus concretivorus</name>
    <dbReference type="NCBI Taxonomy" id="3063952"/>
    <lineage>
        <taxon>Bacteria</taxon>
        <taxon>Pseudomonadati</taxon>
        <taxon>Pseudomonadota</taxon>
        <taxon>Acidithiobacillia</taxon>
        <taxon>Acidithiobacillales</taxon>
        <taxon>Acidithiobacillaceae</taxon>
        <taxon>Acidithiobacillus</taxon>
    </lineage>
</organism>